<dbReference type="Pfam" id="PF02734">
    <property type="entry name" value="Dak2"/>
    <property type="match status" value="1"/>
</dbReference>
<evidence type="ECO:0000256" key="4">
    <source>
        <dbReference type="ARBA" id="ARBA00022840"/>
    </source>
</evidence>
<feature type="domain" description="DhaK" evidence="7">
    <location>
        <begin position="11"/>
        <end position="334"/>
    </location>
</feature>
<dbReference type="Gene3D" id="3.30.1180.20">
    <property type="entry name" value="Dihydroxyacetone kinase, domain 2"/>
    <property type="match status" value="1"/>
</dbReference>
<dbReference type="Gene3D" id="1.25.40.340">
    <property type="match status" value="1"/>
</dbReference>
<dbReference type="Pfam" id="PF02733">
    <property type="entry name" value="Dak1"/>
    <property type="match status" value="1"/>
</dbReference>
<dbReference type="InterPro" id="IPR050861">
    <property type="entry name" value="Dihydroxyacetone_Kinase"/>
</dbReference>
<reference evidence="8 9" key="1">
    <citation type="journal article" date="2013" name="Int. J. Syst. Evol. Microbiol.">
        <title>Hoeflea suaedae sp. nov., an endophytic bacterium isolated from the root of the halophyte Suaeda maritima.</title>
        <authorList>
            <person name="Chung E.J."/>
            <person name="Park J.A."/>
            <person name="Pramanik P."/>
            <person name="Bibi F."/>
            <person name="Jeon C.O."/>
            <person name="Chung Y.R."/>
        </authorList>
    </citation>
    <scope>NUCLEOTIDE SEQUENCE [LARGE SCALE GENOMIC DNA]</scope>
    <source>
        <strain evidence="8 9">YC6898</strain>
    </source>
</reference>
<dbReference type="SMART" id="SM01120">
    <property type="entry name" value="Dak2"/>
    <property type="match status" value="1"/>
</dbReference>
<dbReference type="EMBL" id="SMSI01000001">
    <property type="protein sequence ID" value="TDH39078.1"/>
    <property type="molecule type" value="Genomic_DNA"/>
</dbReference>
<dbReference type="InterPro" id="IPR004006">
    <property type="entry name" value="DhaK_dom"/>
</dbReference>
<dbReference type="FunFam" id="3.40.50.10440:FF:000001">
    <property type="entry name" value="Dihydroxyacetone kinase, DhaK subunit"/>
    <property type="match status" value="1"/>
</dbReference>
<evidence type="ECO:0000259" key="7">
    <source>
        <dbReference type="PROSITE" id="PS51481"/>
    </source>
</evidence>
<feature type="domain" description="DhaL" evidence="6">
    <location>
        <begin position="376"/>
        <end position="577"/>
    </location>
</feature>
<dbReference type="GO" id="GO:0004371">
    <property type="term" value="F:glycerone kinase activity"/>
    <property type="evidence" value="ECO:0007669"/>
    <property type="project" value="InterPro"/>
</dbReference>
<dbReference type="InterPro" id="IPR012737">
    <property type="entry name" value="DhaK_L_YcgS"/>
</dbReference>
<keyword evidence="1" id="KW-0808">Transferase</keyword>
<accession>A0A4R5PQ57</accession>
<organism evidence="8 9">
    <name type="scientific">Pseudohoeflea suaedae</name>
    <dbReference type="NCBI Taxonomy" id="877384"/>
    <lineage>
        <taxon>Bacteria</taxon>
        <taxon>Pseudomonadati</taxon>
        <taxon>Pseudomonadota</taxon>
        <taxon>Alphaproteobacteria</taxon>
        <taxon>Hyphomicrobiales</taxon>
        <taxon>Rhizobiaceae</taxon>
        <taxon>Pseudohoeflea</taxon>
    </lineage>
</organism>
<dbReference type="SUPFAM" id="SSF82549">
    <property type="entry name" value="DAK1/DegV-like"/>
    <property type="match status" value="1"/>
</dbReference>
<dbReference type="Proteomes" id="UP000295131">
    <property type="component" value="Unassembled WGS sequence"/>
</dbReference>
<dbReference type="RefSeq" id="WP_133283910.1">
    <property type="nucleotide sequence ID" value="NZ_SMSI01000001.1"/>
</dbReference>
<evidence type="ECO:0000256" key="3">
    <source>
        <dbReference type="ARBA" id="ARBA00022777"/>
    </source>
</evidence>
<keyword evidence="3 8" id="KW-0418">Kinase</keyword>
<evidence type="ECO:0000256" key="2">
    <source>
        <dbReference type="ARBA" id="ARBA00022741"/>
    </source>
</evidence>
<dbReference type="PROSITE" id="PS51481">
    <property type="entry name" value="DHAK"/>
    <property type="match status" value="1"/>
</dbReference>
<gene>
    <name evidence="8" type="primary">dhaL</name>
    <name evidence="8" type="ORF">E2A64_08335</name>
</gene>
<feature type="region of interest" description="Disordered" evidence="5">
    <location>
        <begin position="337"/>
        <end position="360"/>
    </location>
</feature>
<dbReference type="GO" id="GO:0005829">
    <property type="term" value="C:cytosol"/>
    <property type="evidence" value="ECO:0007669"/>
    <property type="project" value="TreeGrafter"/>
</dbReference>
<evidence type="ECO:0000313" key="8">
    <source>
        <dbReference type="EMBL" id="TDH39078.1"/>
    </source>
</evidence>
<dbReference type="PANTHER" id="PTHR28629">
    <property type="entry name" value="TRIOKINASE/FMN CYCLASE"/>
    <property type="match status" value="1"/>
</dbReference>
<name>A0A4R5PQ57_9HYPH</name>
<dbReference type="AlphaFoldDB" id="A0A4R5PQ57"/>
<dbReference type="PANTHER" id="PTHR28629:SF4">
    <property type="entry name" value="TRIOKINASE_FMN CYCLASE"/>
    <property type="match status" value="1"/>
</dbReference>
<dbReference type="InterPro" id="IPR036117">
    <property type="entry name" value="DhaL_dom_sf"/>
</dbReference>
<evidence type="ECO:0000313" key="9">
    <source>
        <dbReference type="Proteomes" id="UP000295131"/>
    </source>
</evidence>
<keyword evidence="9" id="KW-1185">Reference proteome</keyword>
<keyword evidence="2" id="KW-0547">Nucleotide-binding</keyword>
<keyword evidence="4" id="KW-0067">ATP-binding</keyword>
<dbReference type="GO" id="GO:0019563">
    <property type="term" value="P:glycerol catabolic process"/>
    <property type="evidence" value="ECO:0007669"/>
    <property type="project" value="TreeGrafter"/>
</dbReference>
<dbReference type="NCBIfam" id="TIGR02365">
    <property type="entry name" value="dha_L_ycgS"/>
    <property type="match status" value="1"/>
</dbReference>
<dbReference type="PROSITE" id="PS51480">
    <property type="entry name" value="DHAL"/>
    <property type="match status" value="1"/>
</dbReference>
<dbReference type="FunFam" id="1.25.40.340:FF:000002">
    <property type="entry name" value="Dihydroxyacetone kinase, L subunit"/>
    <property type="match status" value="1"/>
</dbReference>
<dbReference type="NCBIfam" id="NF011049">
    <property type="entry name" value="PRK14479.1"/>
    <property type="match status" value="1"/>
</dbReference>
<evidence type="ECO:0000256" key="1">
    <source>
        <dbReference type="ARBA" id="ARBA00022679"/>
    </source>
</evidence>
<evidence type="ECO:0000259" key="6">
    <source>
        <dbReference type="PROSITE" id="PS51480"/>
    </source>
</evidence>
<dbReference type="Gene3D" id="3.40.50.10440">
    <property type="entry name" value="Dihydroxyacetone kinase, domain 1"/>
    <property type="match status" value="1"/>
</dbReference>
<dbReference type="GO" id="GO:0005524">
    <property type="term" value="F:ATP binding"/>
    <property type="evidence" value="ECO:0007669"/>
    <property type="project" value="UniProtKB-KW"/>
</dbReference>
<proteinExistence type="predicted"/>
<protein>
    <submittedName>
        <fullName evidence="8">Dihydroxyacetone kinase subunit L</fullName>
    </submittedName>
</protein>
<feature type="region of interest" description="Disordered" evidence="5">
    <location>
        <begin position="540"/>
        <end position="559"/>
    </location>
</feature>
<dbReference type="SUPFAM" id="SSF101473">
    <property type="entry name" value="DhaL-like"/>
    <property type="match status" value="1"/>
</dbReference>
<evidence type="ECO:0000256" key="5">
    <source>
        <dbReference type="SAM" id="MobiDB-lite"/>
    </source>
</evidence>
<comment type="caution">
    <text evidence="8">The sequence shown here is derived from an EMBL/GenBank/DDBJ whole genome shotgun (WGS) entry which is preliminary data.</text>
</comment>
<dbReference type="OrthoDB" id="9806345at2"/>
<sequence>MTDTHRKLINDPDRLIEDLIAGMVSAHPRHLTVEGETGRAIVALNGPREGKVGIVVGGGSGHEPAFAGYVGQGLADAAPLGNIFASPSPSQIMDAGFAADGGEGVLFLYGNYTGDVMNFGMAEGNLARHGITARSFVVTDDIASAPLDRKEERRGIAGDFFVFKIAGAAADLGLSLDEVEAAAARANDATRTMGVALSACIMPQTGKANFELPVGEMEIGMGIHGEPGVERGPAGSADEVADRLLAPIIEELELGKGDRVAVLVNGLGSTTLLELYLLHRRTAGTLEGKGVAIHHSWVGEYCTSLDMEGASVTVMKLDEDLTTWLDHPCDTPALRVGASAPKSVSPRRKTRSRTAVSETRRTDIASLKTDGAITPATFREMMRAAAGAIFAERDRLSELDGKIGDGDHGLTMEIGWKAVLSALDKVEDDATISIMCDDIASAFLESVGASAGPLYASAFQSAGRAVADRLNLDAEALVAWVEGMADGIVDRGGASAGDKTMVDAWLPAAEAARRKLGQGGSEMACLAAAAAGARIGADATKDMRSGRGRSKKLGDRSVGHIDPGAESTAVLLAAWAKTVS</sequence>
<dbReference type="InterPro" id="IPR004007">
    <property type="entry name" value="DhaL_dom"/>
</dbReference>